<evidence type="ECO:0000313" key="2">
    <source>
        <dbReference type="EMBL" id="KDN60731.1"/>
    </source>
</evidence>
<evidence type="ECO:0000259" key="1">
    <source>
        <dbReference type="Pfam" id="PF06985"/>
    </source>
</evidence>
<keyword evidence="3" id="KW-1185">Reference proteome</keyword>
<dbReference type="InterPro" id="IPR010730">
    <property type="entry name" value="HET"/>
</dbReference>
<dbReference type="PANTHER" id="PTHR24148:SF64">
    <property type="entry name" value="HETEROKARYON INCOMPATIBILITY DOMAIN-CONTAINING PROTEIN"/>
    <property type="match status" value="1"/>
</dbReference>
<dbReference type="InterPro" id="IPR052895">
    <property type="entry name" value="HetReg/Transcr_Mod"/>
</dbReference>
<dbReference type="eggNOG" id="ENOG502QTW7">
    <property type="taxonomic scope" value="Eukaryota"/>
</dbReference>
<dbReference type="PANTHER" id="PTHR24148">
    <property type="entry name" value="ANKYRIN REPEAT DOMAIN-CONTAINING PROTEIN 39 HOMOLOG-RELATED"/>
    <property type="match status" value="1"/>
</dbReference>
<dbReference type="HOGENOM" id="CLU_004184_7_4_1"/>
<sequence length="635" mass="71231">MFTILERQVTEIRAQGPEDIVDPEHPGDTQPKVYKQLPVEPQEIRILKLQPGHSVLSPIEVSLSVVRLGDASVCYDALSYRWGESNDKVMIRVNGEYLKVTRSLATALRHLRRPDQEVTLWADSICINQGNDTEKNLQVALMGKIYRTASCVRIWLGTGSDDTEQAMQLVNDCKGFPDRSTVVARVVGDERGAIGLAELLRRPYWNRMWMFQEILLAKLAYVHCGTFEAPFNTLVYMDVVSSKAHLWPDRRTSPRWIFDLRRAFFNIAQFTIAPVELGNLEYVLQATRVLQASDPRDKLYALMGTCGMASYVTIDYRSPFRDVYVEFTKNHSRLTGKLSLVLTAGWRNPESGDGDGELPSWTPDYRSSRPESDIYAGYAAARVFDASKGLCFVDESPEHDLSVRILKTRGFILDTIESVAPLLGGEDGRSQVLRAFDPQRPRPKSDSFGRTQLQAFCETILFDADGVKKDDGEDVRAQKRDRQHKHLLGFMHDLAMQHGHLSASGVGTPFSWNAFLGSSRKGDIESSVRYYEQLRDSAPRALDEYRTIFVREYNANAGKISSVFVTRGGRFGRSNYTIRPGDAVAVLHGANLPVILRKAGPCYKFIGGAYVSGIMYGEVMDDLGIDSLSESVLLI</sequence>
<dbReference type="Pfam" id="PF26639">
    <property type="entry name" value="Het-6_barrel"/>
    <property type="match status" value="1"/>
</dbReference>
<comment type="caution">
    <text evidence="2">The sequence shown here is derived from an EMBL/GenBank/DDBJ whole genome shotgun (WGS) entry which is preliminary data.</text>
</comment>
<reference evidence="3" key="1">
    <citation type="journal article" date="2014" name="Genome Announc.">
        <title>Draft genome sequence of Colletotrichum sublineola, a destructive pathogen of cultivated sorghum.</title>
        <authorList>
            <person name="Baroncelli R."/>
            <person name="Sanz-Martin J.M."/>
            <person name="Rech G.E."/>
            <person name="Sukno S.A."/>
            <person name="Thon M.R."/>
        </authorList>
    </citation>
    <scope>NUCLEOTIDE SEQUENCE [LARGE SCALE GENOMIC DNA]</scope>
    <source>
        <strain evidence="3">TX430BB</strain>
    </source>
</reference>
<dbReference type="Pfam" id="PF06985">
    <property type="entry name" value="HET"/>
    <property type="match status" value="1"/>
</dbReference>
<dbReference type="EMBL" id="JMSE01001480">
    <property type="protein sequence ID" value="KDN60731.1"/>
    <property type="molecule type" value="Genomic_DNA"/>
</dbReference>
<proteinExistence type="predicted"/>
<gene>
    <name evidence="2" type="ORF">CSUB01_07614</name>
</gene>
<dbReference type="STRING" id="1173701.A0A066X4T0"/>
<feature type="domain" description="Heterokaryon incompatibility" evidence="1">
    <location>
        <begin position="75"/>
        <end position="213"/>
    </location>
</feature>
<dbReference type="OMA" id="YHELAIR"/>
<name>A0A066X4T0_COLSU</name>
<dbReference type="AlphaFoldDB" id="A0A066X4T0"/>
<dbReference type="Proteomes" id="UP000027238">
    <property type="component" value="Unassembled WGS sequence"/>
</dbReference>
<dbReference type="OrthoDB" id="5571888at2759"/>
<accession>A0A066X4T0</accession>
<evidence type="ECO:0000313" key="3">
    <source>
        <dbReference type="Proteomes" id="UP000027238"/>
    </source>
</evidence>
<organism evidence="2 3">
    <name type="scientific">Colletotrichum sublineola</name>
    <name type="common">Sorghum anthracnose fungus</name>
    <dbReference type="NCBI Taxonomy" id="1173701"/>
    <lineage>
        <taxon>Eukaryota</taxon>
        <taxon>Fungi</taxon>
        <taxon>Dikarya</taxon>
        <taxon>Ascomycota</taxon>
        <taxon>Pezizomycotina</taxon>
        <taxon>Sordariomycetes</taxon>
        <taxon>Hypocreomycetidae</taxon>
        <taxon>Glomerellales</taxon>
        <taxon>Glomerellaceae</taxon>
        <taxon>Colletotrichum</taxon>
        <taxon>Colletotrichum graminicola species complex</taxon>
    </lineage>
</organism>
<protein>
    <submittedName>
        <fullName evidence="2">Putative ankyrin and HET domain-containing protein</fullName>
    </submittedName>
</protein>